<dbReference type="EMBL" id="FNCJ01000002">
    <property type="protein sequence ID" value="SDG08764.1"/>
    <property type="molecule type" value="Genomic_DNA"/>
</dbReference>
<dbReference type="RefSeq" id="WP_090682010.1">
    <property type="nucleotide sequence ID" value="NZ_CADERL010000014.1"/>
</dbReference>
<accession>A0A1G7RDP7</accession>
<dbReference type="AlphaFoldDB" id="A0A1G7RDP7"/>
<sequence>MTPTINDLPFNRYQSNVHSQNGEDGVIAEIHKRLNVSADADNWCVEFGAWDGIHLSNTFHLVERGWNAVYIEGDNKRYGDLLNTARRYPKITPVNAFVARFAGDELSLDSILGKTAIPAEFALLSIDIDSYDCDVWESLKNYTPKVVVIEINSSVPPGIVWRHSEKTKGNTFSATCNVAKKKGYTLVCHTGNLIFVRDDLVGELNIDQRYIDYPELLFQFDGKWVQDNMFPEPRAISLIKECAVKLTPKPLLPIVKRTYKAIFGAAP</sequence>
<gene>
    <name evidence="1" type="ORF">SAMN05216466_10264</name>
</gene>
<evidence type="ECO:0000313" key="1">
    <source>
        <dbReference type="EMBL" id="SDG08764.1"/>
    </source>
</evidence>
<organism evidence="1 2">
    <name type="scientific">Paraburkholderia phenazinium</name>
    <dbReference type="NCBI Taxonomy" id="60549"/>
    <lineage>
        <taxon>Bacteria</taxon>
        <taxon>Pseudomonadati</taxon>
        <taxon>Pseudomonadota</taxon>
        <taxon>Betaproteobacteria</taxon>
        <taxon>Burkholderiales</taxon>
        <taxon>Burkholderiaceae</taxon>
        <taxon>Paraburkholderia</taxon>
    </lineage>
</organism>
<dbReference type="Proteomes" id="UP000199706">
    <property type="component" value="Unassembled WGS sequence"/>
</dbReference>
<evidence type="ECO:0008006" key="3">
    <source>
        <dbReference type="Google" id="ProtNLM"/>
    </source>
</evidence>
<dbReference type="OrthoDB" id="9810122at2"/>
<proteinExistence type="predicted"/>
<evidence type="ECO:0000313" key="2">
    <source>
        <dbReference type="Proteomes" id="UP000199706"/>
    </source>
</evidence>
<name>A0A1G7RDP7_9BURK</name>
<reference evidence="1 2" key="1">
    <citation type="submission" date="2016-10" db="EMBL/GenBank/DDBJ databases">
        <authorList>
            <person name="de Groot N.N."/>
        </authorList>
    </citation>
    <scope>NUCLEOTIDE SEQUENCE [LARGE SCALE GENOMIC DNA]</scope>
    <source>
        <strain evidence="1 2">LMG 2247</strain>
    </source>
</reference>
<protein>
    <recommendedName>
        <fullName evidence="3">Methyltransferase FkbM domain-containing protein</fullName>
    </recommendedName>
</protein>